<keyword evidence="1" id="KW-0645">Protease</keyword>
<comment type="caution">
    <text evidence="1">The sequence shown here is derived from an EMBL/GenBank/DDBJ whole genome shotgun (WGS) entry which is preliminary data.</text>
</comment>
<dbReference type="GeneID" id="40331112"/>
<evidence type="ECO:0000313" key="1">
    <source>
        <dbReference type="EMBL" id="RNF01180.1"/>
    </source>
</evidence>
<dbReference type="GO" id="GO:0008233">
    <property type="term" value="F:peptidase activity"/>
    <property type="evidence" value="ECO:0007669"/>
    <property type="project" value="UniProtKB-KW"/>
</dbReference>
<feature type="non-terminal residue" evidence="1">
    <location>
        <position position="93"/>
    </location>
</feature>
<dbReference type="RefSeq" id="XP_029236187.1">
    <property type="nucleotide sequence ID" value="XM_029383986.1"/>
</dbReference>
<organism evidence="1 2">
    <name type="scientific">Trypanosoma rangeli</name>
    <dbReference type="NCBI Taxonomy" id="5698"/>
    <lineage>
        <taxon>Eukaryota</taxon>
        <taxon>Discoba</taxon>
        <taxon>Euglenozoa</taxon>
        <taxon>Kinetoplastea</taxon>
        <taxon>Metakinetoplastina</taxon>
        <taxon>Trypanosomatida</taxon>
        <taxon>Trypanosomatidae</taxon>
        <taxon>Trypanosoma</taxon>
        <taxon>Herpetosoma</taxon>
    </lineage>
</organism>
<dbReference type="Proteomes" id="UP000283634">
    <property type="component" value="Unassembled WGS sequence"/>
</dbReference>
<accession>A0A422N6U3</accession>
<dbReference type="GO" id="GO:0006508">
    <property type="term" value="P:proteolysis"/>
    <property type="evidence" value="ECO:0007669"/>
    <property type="project" value="UniProtKB-KW"/>
</dbReference>
<dbReference type="EMBL" id="MKGL01000288">
    <property type="protein sequence ID" value="RNF01180.1"/>
    <property type="molecule type" value="Genomic_DNA"/>
</dbReference>
<protein>
    <submittedName>
        <fullName evidence="1">Surface protease GP63</fullName>
    </submittedName>
</protein>
<keyword evidence="1" id="KW-0378">Hydrolase</keyword>
<dbReference type="AlphaFoldDB" id="A0A422N6U3"/>
<evidence type="ECO:0000313" key="2">
    <source>
        <dbReference type="Proteomes" id="UP000283634"/>
    </source>
</evidence>
<keyword evidence="2" id="KW-1185">Reference proteome</keyword>
<gene>
    <name evidence="1" type="ORF">TraAM80_07179</name>
</gene>
<proteinExistence type="predicted"/>
<reference evidence="1 2" key="1">
    <citation type="journal article" date="2018" name="BMC Genomics">
        <title>Genomic comparison of Trypanosoma conorhini and Trypanosoma rangeli to Trypanosoma cruzi strains of high and low virulence.</title>
        <authorList>
            <person name="Bradwell K.R."/>
            <person name="Koparde V.N."/>
            <person name="Matveyev A.V."/>
            <person name="Serrano M.G."/>
            <person name="Alves J.M."/>
            <person name="Parikh H."/>
            <person name="Huang B."/>
            <person name="Lee V."/>
            <person name="Espinosa-Alvarez O."/>
            <person name="Ortiz P.A."/>
            <person name="Costa-Martins A.G."/>
            <person name="Teixeira M.M."/>
            <person name="Buck G.A."/>
        </authorList>
    </citation>
    <scope>NUCLEOTIDE SEQUENCE [LARGE SCALE GENOMIC DNA]</scope>
    <source>
        <strain evidence="1 2">AM80</strain>
    </source>
</reference>
<name>A0A422N6U3_TRYRA</name>
<sequence>MISCYRQLHGIHFHQNISLCFYFLTLHTKHLLLYKYIYSTLTNTHTRFSSHAPATLSCTVSPTGAAPAVVGDALRRWVPRKGQGAMRAYTAAT</sequence>